<dbReference type="PROSITE" id="PS50887">
    <property type="entry name" value="GGDEF"/>
    <property type="match status" value="1"/>
</dbReference>
<dbReference type="PANTHER" id="PTHR45138">
    <property type="entry name" value="REGULATORY COMPONENTS OF SENSORY TRANSDUCTION SYSTEM"/>
    <property type="match status" value="1"/>
</dbReference>
<keyword evidence="1" id="KW-1133">Transmembrane helix</keyword>
<dbReference type="InterPro" id="IPR000160">
    <property type="entry name" value="GGDEF_dom"/>
</dbReference>
<feature type="domain" description="GGDEF" evidence="2">
    <location>
        <begin position="225"/>
        <end position="360"/>
    </location>
</feature>
<feature type="transmembrane region" description="Helical" evidence="1">
    <location>
        <begin position="91"/>
        <end position="109"/>
    </location>
</feature>
<name>A0ABU2KDH1_9ACTN</name>
<dbReference type="EC" id="2.7.7.65" evidence="3"/>
<dbReference type="SUPFAM" id="SSF55073">
    <property type="entry name" value="Nucleotide cyclase"/>
    <property type="match status" value="1"/>
</dbReference>
<dbReference type="InterPro" id="IPR043128">
    <property type="entry name" value="Rev_trsase/Diguanyl_cyclase"/>
</dbReference>
<gene>
    <name evidence="3" type="ORF">RM425_20255</name>
</gene>
<feature type="transmembrane region" description="Helical" evidence="1">
    <location>
        <begin position="33"/>
        <end position="56"/>
    </location>
</feature>
<protein>
    <submittedName>
        <fullName evidence="3">GGDEF domain-containing protein</fullName>
        <ecNumber evidence="3">2.7.7.65</ecNumber>
    </submittedName>
</protein>
<feature type="transmembrane region" description="Helical" evidence="1">
    <location>
        <begin position="137"/>
        <end position="156"/>
    </location>
</feature>
<dbReference type="CDD" id="cd01949">
    <property type="entry name" value="GGDEF"/>
    <property type="match status" value="1"/>
</dbReference>
<dbReference type="RefSeq" id="WP_311347038.1">
    <property type="nucleotide sequence ID" value="NZ_JAVREI010000022.1"/>
</dbReference>
<dbReference type="Gene3D" id="3.30.70.270">
    <property type="match status" value="1"/>
</dbReference>
<keyword evidence="4" id="KW-1185">Reference proteome</keyword>
<keyword evidence="3" id="KW-0548">Nucleotidyltransferase</keyword>
<keyword evidence="1" id="KW-0472">Membrane</keyword>
<feature type="transmembrane region" description="Helical" evidence="1">
    <location>
        <begin position="62"/>
        <end position="84"/>
    </location>
</feature>
<dbReference type="InterPro" id="IPR050469">
    <property type="entry name" value="Diguanylate_Cyclase"/>
</dbReference>
<sequence>MSTPRPGPRRADVREVSIGAFVRAREPEAAARSAVLILVVAALVLAAFNVVQPLAYTTVATIAGRAAVGLVLAIAGAVALAPAARLDRMGVFAMIAVGGVLLICGLNVLTEDPSAASQAFLAFPVLWAASHLRRSAVVLVTSAAVCANGVALTLLLPFDAAMTDVVFLGAVLVVMAVLIVRANTTQARLVAALQEQLTVDSLTGLATRRAFDGALEAAMSRSVPGGTALVLIDVDSFKAINDTHGHPVGDDVLVHLAAALSSRVRAEDAVLSRLGGDELAVLMPGCDRAVAAHRAGDLLEAVRAAPMTMADGTLLALSISVGVAHVPQHSDDRRGLYTAADAALYDAKRTGRGRVSVAAA</sequence>
<dbReference type="SMART" id="SM00267">
    <property type="entry name" value="GGDEF"/>
    <property type="match status" value="1"/>
</dbReference>
<keyword evidence="1" id="KW-0812">Transmembrane</keyword>
<proteinExistence type="predicted"/>
<reference evidence="4" key="1">
    <citation type="submission" date="2023-07" db="EMBL/GenBank/DDBJ databases">
        <title>30 novel species of actinomycetes from the DSMZ collection.</title>
        <authorList>
            <person name="Nouioui I."/>
        </authorList>
    </citation>
    <scope>NUCLEOTIDE SEQUENCE [LARGE SCALE GENOMIC DNA]</scope>
    <source>
        <strain evidence="4">DSM 46792</strain>
    </source>
</reference>
<accession>A0ABU2KDH1</accession>
<organism evidence="3 4">
    <name type="scientific">Blastococcus goldschmidtiae</name>
    <dbReference type="NCBI Taxonomy" id="3075546"/>
    <lineage>
        <taxon>Bacteria</taxon>
        <taxon>Bacillati</taxon>
        <taxon>Actinomycetota</taxon>
        <taxon>Actinomycetes</taxon>
        <taxon>Geodermatophilales</taxon>
        <taxon>Geodermatophilaceae</taxon>
        <taxon>Blastococcus</taxon>
    </lineage>
</organism>
<dbReference type="PANTHER" id="PTHR45138:SF9">
    <property type="entry name" value="DIGUANYLATE CYCLASE DGCM-RELATED"/>
    <property type="match status" value="1"/>
</dbReference>
<dbReference type="NCBIfam" id="TIGR00254">
    <property type="entry name" value="GGDEF"/>
    <property type="match status" value="1"/>
</dbReference>
<dbReference type="InterPro" id="IPR029787">
    <property type="entry name" value="Nucleotide_cyclase"/>
</dbReference>
<dbReference type="Proteomes" id="UP001183222">
    <property type="component" value="Unassembled WGS sequence"/>
</dbReference>
<dbReference type="EMBL" id="JAVREI010000022">
    <property type="protein sequence ID" value="MDT0278240.1"/>
    <property type="molecule type" value="Genomic_DNA"/>
</dbReference>
<comment type="caution">
    <text evidence="3">The sequence shown here is derived from an EMBL/GenBank/DDBJ whole genome shotgun (WGS) entry which is preliminary data.</text>
</comment>
<evidence type="ECO:0000313" key="3">
    <source>
        <dbReference type="EMBL" id="MDT0278240.1"/>
    </source>
</evidence>
<dbReference type="GO" id="GO:0052621">
    <property type="term" value="F:diguanylate cyclase activity"/>
    <property type="evidence" value="ECO:0007669"/>
    <property type="project" value="UniProtKB-EC"/>
</dbReference>
<evidence type="ECO:0000256" key="1">
    <source>
        <dbReference type="SAM" id="Phobius"/>
    </source>
</evidence>
<keyword evidence="3" id="KW-0808">Transferase</keyword>
<feature type="transmembrane region" description="Helical" evidence="1">
    <location>
        <begin position="162"/>
        <end position="180"/>
    </location>
</feature>
<evidence type="ECO:0000259" key="2">
    <source>
        <dbReference type="PROSITE" id="PS50887"/>
    </source>
</evidence>
<dbReference type="Pfam" id="PF00990">
    <property type="entry name" value="GGDEF"/>
    <property type="match status" value="1"/>
</dbReference>
<evidence type="ECO:0000313" key="4">
    <source>
        <dbReference type="Proteomes" id="UP001183222"/>
    </source>
</evidence>